<accession>A0A381U849</accession>
<evidence type="ECO:0000313" key="1">
    <source>
        <dbReference type="EMBL" id="SVA23738.1"/>
    </source>
</evidence>
<reference evidence="1" key="1">
    <citation type="submission" date="2018-05" db="EMBL/GenBank/DDBJ databases">
        <authorList>
            <person name="Lanie J.A."/>
            <person name="Ng W.-L."/>
            <person name="Kazmierczak K.M."/>
            <person name="Andrzejewski T.M."/>
            <person name="Davidsen T.M."/>
            <person name="Wayne K.J."/>
            <person name="Tettelin H."/>
            <person name="Glass J.I."/>
            <person name="Rusch D."/>
            <person name="Podicherti R."/>
            <person name="Tsui H.-C.T."/>
            <person name="Winkler M.E."/>
        </authorList>
    </citation>
    <scope>NUCLEOTIDE SEQUENCE</scope>
</reference>
<dbReference type="Gene3D" id="3.90.850.10">
    <property type="entry name" value="Fumarylacetoacetase-like, C-terminal domain"/>
    <property type="match status" value="1"/>
</dbReference>
<dbReference type="EMBL" id="UINC01005817">
    <property type="protein sequence ID" value="SVA23738.1"/>
    <property type="molecule type" value="Genomic_DNA"/>
</dbReference>
<proteinExistence type="predicted"/>
<protein>
    <recommendedName>
        <fullName evidence="2">GguC protein</fullName>
    </recommendedName>
</protein>
<evidence type="ECO:0008006" key="2">
    <source>
        <dbReference type="Google" id="ProtNLM"/>
    </source>
</evidence>
<dbReference type="SUPFAM" id="SSF56529">
    <property type="entry name" value="FAH"/>
    <property type="match status" value="1"/>
</dbReference>
<dbReference type="AlphaFoldDB" id="A0A381U849"/>
<dbReference type="InterPro" id="IPR009645">
    <property type="entry name" value="GguC"/>
</dbReference>
<dbReference type="GO" id="GO:0003824">
    <property type="term" value="F:catalytic activity"/>
    <property type="evidence" value="ECO:0007669"/>
    <property type="project" value="InterPro"/>
</dbReference>
<gene>
    <name evidence="1" type="ORF">METZ01_LOCUS76592</name>
</gene>
<dbReference type="InterPro" id="IPR036663">
    <property type="entry name" value="Fumarylacetoacetase_C_sf"/>
</dbReference>
<sequence length="330" mass="36763">VVNFIQFHKQDGVRALGRVVKNQIEIISGVDTLLSLAQQAISHGQLLAEVAEALGIEGLESYDDVITQKRLLPTIDHPDPAHVFVTGTGLTHTGSANARDGMHAKVMAEGAELSDSMKIFKMGIEGGKPITGRIGVQPEWFWKGNGTTLRACGDELQSPHWADDMGEEPEIAGIYLIGPNRQPYRLGFTLANEMSDHVMERENYLFLAHSKLRECSVGPELITGDLPNDVKGTSRIYRDDEVLWEKPFMSGERNMTHFISNLEHHHFKYSIFRQPGDVHVHVFGTATISFSDGVRLQDGDIMEIDCPQLGRPLHNPVRTVRQKNPKVKPM</sequence>
<feature type="non-terminal residue" evidence="1">
    <location>
        <position position="1"/>
    </location>
</feature>
<name>A0A381U849_9ZZZZ</name>
<dbReference type="PIRSF" id="PIRSF033905">
    <property type="entry name" value="UCP033905"/>
    <property type="match status" value="1"/>
</dbReference>
<organism evidence="1">
    <name type="scientific">marine metagenome</name>
    <dbReference type="NCBI Taxonomy" id="408172"/>
    <lineage>
        <taxon>unclassified sequences</taxon>
        <taxon>metagenomes</taxon>
        <taxon>ecological metagenomes</taxon>
    </lineage>
</organism>
<dbReference type="NCBIfam" id="NF040903">
    <property type="entry name" value="GguC"/>
    <property type="match status" value="1"/>
</dbReference>